<evidence type="ECO:0000259" key="2">
    <source>
        <dbReference type="Pfam" id="PF09374"/>
    </source>
</evidence>
<feature type="domain" description="Peptidoglycan binding" evidence="2">
    <location>
        <begin position="107"/>
        <end position="178"/>
    </location>
</feature>
<dbReference type="InterPro" id="IPR018247">
    <property type="entry name" value="EF_Hand_1_Ca_BS"/>
</dbReference>
<dbReference type="PROSITE" id="PS00018">
    <property type="entry name" value="EF_HAND_1"/>
    <property type="match status" value="1"/>
</dbReference>
<proteinExistence type="predicted"/>
<gene>
    <name evidence="3" type="ORF">LCGC14_0060120</name>
</gene>
<dbReference type="SUPFAM" id="SSF53955">
    <property type="entry name" value="Lysozyme-like"/>
    <property type="match status" value="1"/>
</dbReference>
<dbReference type="InterPro" id="IPR023346">
    <property type="entry name" value="Lysozyme-like_dom_sf"/>
</dbReference>
<accession>A0A0F9W3P3</accession>
<evidence type="ECO:0000259" key="1">
    <source>
        <dbReference type="Pfam" id="PF05838"/>
    </source>
</evidence>
<protein>
    <submittedName>
        <fullName evidence="3">Uncharacterized protein</fullName>
    </submittedName>
</protein>
<comment type="caution">
    <text evidence="3">The sequence shown here is derived from an EMBL/GenBank/DDBJ whole genome shotgun (WGS) entry which is preliminary data.</text>
</comment>
<evidence type="ECO:0000313" key="3">
    <source>
        <dbReference type="EMBL" id="KKO06828.1"/>
    </source>
</evidence>
<reference evidence="3" key="1">
    <citation type="journal article" date="2015" name="Nature">
        <title>Complex archaea that bridge the gap between prokaryotes and eukaryotes.</title>
        <authorList>
            <person name="Spang A."/>
            <person name="Saw J.H."/>
            <person name="Jorgensen S.L."/>
            <person name="Zaremba-Niedzwiedzka K."/>
            <person name="Martijn J."/>
            <person name="Lind A.E."/>
            <person name="van Eijk R."/>
            <person name="Schleper C."/>
            <person name="Guy L."/>
            <person name="Ettema T.J."/>
        </authorList>
    </citation>
    <scope>NUCLEOTIDE SEQUENCE</scope>
</reference>
<dbReference type="AlphaFoldDB" id="A0A0F9W3P3"/>
<sequence length="180" mass="20078">MSANAFLAALQQTLKKEGRLVDHKADRGGVTDYGISLRFLKGLPDLDGDIDGDGHVTEADITALTPGEVARLYRKHFWDYYRLDEINHDLVAIKAFDLLVNMRSKPAVKIIQRALRACNKPVLEDGLLGSKTFAAINDIRDQLNPLAAMRSEAYGHYRLIIAADPTQGVFHNGWKNRAYS</sequence>
<dbReference type="InterPro" id="IPR018537">
    <property type="entry name" value="Peptidoglycan-bd_3"/>
</dbReference>
<dbReference type="Gene3D" id="1.20.141.10">
    <property type="entry name" value="Chitosanase, subunit A, domain 1"/>
    <property type="match status" value="1"/>
</dbReference>
<name>A0A0F9W3P3_9ZZZZ</name>
<dbReference type="EMBL" id="LAZR01000014">
    <property type="protein sequence ID" value="KKO06828.1"/>
    <property type="molecule type" value="Genomic_DNA"/>
</dbReference>
<dbReference type="Pfam" id="PF05838">
    <property type="entry name" value="Glyco_hydro_108"/>
    <property type="match status" value="1"/>
</dbReference>
<feature type="domain" description="TtsA-like Glycoside hydrolase family 108" evidence="1">
    <location>
        <begin position="11"/>
        <end position="102"/>
    </location>
</feature>
<organism evidence="3">
    <name type="scientific">marine sediment metagenome</name>
    <dbReference type="NCBI Taxonomy" id="412755"/>
    <lineage>
        <taxon>unclassified sequences</taxon>
        <taxon>metagenomes</taxon>
        <taxon>ecological metagenomes</taxon>
    </lineage>
</organism>
<dbReference type="InterPro" id="IPR008565">
    <property type="entry name" value="TtsA-like_GH18_dom"/>
</dbReference>
<dbReference type="Pfam" id="PF09374">
    <property type="entry name" value="PG_binding_3"/>
    <property type="match status" value="1"/>
</dbReference>